<dbReference type="AlphaFoldDB" id="A0A376H701"/>
<dbReference type="InterPro" id="IPR001466">
    <property type="entry name" value="Beta-lactam-related"/>
</dbReference>
<dbReference type="PANTHER" id="PTHR43283:SF11">
    <property type="entry name" value="BETA-LACTAMASE-RELATED DOMAIN-CONTAINING PROTEIN"/>
    <property type="match status" value="1"/>
</dbReference>
<dbReference type="InterPro" id="IPR050789">
    <property type="entry name" value="Diverse_Enzym_Activities"/>
</dbReference>
<evidence type="ECO:0000313" key="4">
    <source>
        <dbReference type="Proteomes" id="UP000254807"/>
    </source>
</evidence>
<dbReference type="EMBL" id="UFYW01000001">
    <property type="protein sequence ID" value="STD84585.1"/>
    <property type="molecule type" value="Genomic_DNA"/>
</dbReference>
<proteinExistence type="predicted"/>
<dbReference type="PANTHER" id="PTHR43283">
    <property type="entry name" value="BETA-LACTAMASE-RELATED"/>
    <property type="match status" value="1"/>
</dbReference>
<gene>
    <name evidence="3" type="primary">pbpE</name>
    <name evidence="3" type="ORF">NCTC12360_03129</name>
</gene>
<name>A0A376H701_ENTGA</name>
<dbReference type="OrthoDB" id="9803467at2"/>
<evidence type="ECO:0000256" key="1">
    <source>
        <dbReference type="ARBA" id="ARBA00022801"/>
    </source>
</evidence>
<dbReference type="GO" id="GO:0016787">
    <property type="term" value="F:hydrolase activity"/>
    <property type="evidence" value="ECO:0007669"/>
    <property type="project" value="UniProtKB-KW"/>
</dbReference>
<keyword evidence="1" id="KW-0378">Hydrolase</keyword>
<dbReference type="RefSeq" id="WP_060813215.1">
    <property type="nucleotide sequence ID" value="NZ_JBHULA010000033.1"/>
</dbReference>
<sequence>MYPETIRLIAEKQQEGVFPGVVYRFIHGEQMETHCLGYAARQPQIESLTTEHLFDVASLTKVVCTTTVILKLWEQGVLAIDDPLVRYLPAFTDQKVTLRHLLTHTSDIQTWIPRRDQLSAEELRHAYLRVQSGPQLGKQVQYTDTGTILLGFMLEELFGCSVTEIFQQEVLQPLEMTNSGFTPLPAASKVAATQRQEDGTVLKGITHDPKARVLGKHAGNAGLFSTIDDLTQFVQMMLKKGQTATQSFLSADILERLYLDHTPSETGHRSIGWDLKGTPVHLYHTGYTGTFLLIGSDGKAFIFLSNRVHPEDHRDSYLKHRDQIVQSYLKESVR</sequence>
<dbReference type="Proteomes" id="UP000254807">
    <property type="component" value="Unassembled WGS sequence"/>
</dbReference>
<dbReference type="SUPFAM" id="SSF56601">
    <property type="entry name" value="beta-lactamase/transpeptidase-like"/>
    <property type="match status" value="1"/>
</dbReference>
<accession>A0A376H701</accession>
<evidence type="ECO:0000259" key="2">
    <source>
        <dbReference type="Pfam" id="PF00144"/>
    </source>
</evidence>
<reference evidence="3 4" key="1">
    <citation type="submission" date="2018-06" db="EMBL/GenBank/DDBJ databases">
        <authorList>
            <consortium name="Pathogen Informatics"/>
            <person name="Doyle S."/>
        </authorList>
    </citation>
    <scope>NUCLEOTIDE SEQUENCE [LARGE SCALE GENOMIC DNA]</scope>
    <source>
        <strain evidence="3 4">NCTC12360</strain>
    </source>
</reference>
<dbReference type="InterPro" id="IPR012338">
    <property type="entry name" value="Beta-lactam/transpept-like"/>
</dbReference>
<dbReference type="Gene3D" id="3.40.710.10">
    <property type="entry name" value="DD-peptidase/beta-lactamase superfamily"/>
    <property type="match status" value="1"/>
</dbReference>
<feature type="domain" description="Beta-lactamase-related" evidence="2">
    <location>
        <begin position="7"/>
        <end position="315"/>
    </location>
</feature>
<evidence type="ECO:0000313" key="3">
    <source>
        <dbReference type="EMBL" id="STD84585.1"/>
    </source>
</evidence>
<dbReference type="Pfam" id="PF00144">
    <property type="entry name" value="Beta-lactamase"/>
    <property type="match status" value="1"/>
</dbReference>
<keyword evidence="4" id="KW-1185">Reference proteome</keyword>
<organism evidence="3 4">
    <name type="scientific">Enterococcus gallinarum</name>
    <dbReference type="NCBI Taxonomy" id="1353"/>
    <lineage>
        <taxon>Bacteria</taxon>
        <taxon>Bacillati</taxon>
        <taxon>Bacillota</taxon>
        <taxon>Bacilli</taxon>
        <taxon>Lactobacillales</taxon>
        <taxon>Enterococcaceae</taxon>
        <taxon>Enterococcus</taxon>
    </lineage>
</organism>
<protein>
    <submittedName>
        <fullName evidence="3">Beta-lactamase class C-like protein</fullName>
    </submittedName>
</protein>